<evidence type="ECO:0000256" key="5">
    <source>
        <dbReference type="ARBA" id="ARBA00022801"/>
    </source>
</evidence>
<dbReference type="EMBL" id="JAEPRC010000527">
    <property type="protein sequence ID" value="KAG2195425.1"/>
    <property type="molecule type" value="Genomic_DNA"/>
</dbReference>
<evidence type="ECO:0000256" key="6">
    <source>
        <dbReference type="ARBA" id="ARBA00023157"/>
    </source>
</evidence>
<evidence type="ECO:0000313" key="11">
    <source>
        <dbReference type="Proteomes" id="UP000650833"/>
    </source>
</evidence>
<dbReference type="AlphaFoldDB" id="A0A8H7UTW1"/>
<dbReference type="Gene3D" id="3.40.50.1820">
    <property type="entry name" value="alpha/beta hydrolase"/>
    <property type="match status" value="1"/>
</dbReference>
<name>A0A8H7UTW1_9FUNG</name>
<evidence type="ECO:0000313" key="10">
    <source>
        <dbReference type="EMBL" id="KAG2195425.1"/>
    </source>
</evidence>
<keyword evidence="7" id="KW-0325">Glycoprotein</keyword>
<proteinExistence type="inferred from homology"/>
<sequence>MGDDCCNPDSMGRVSDLIKSRLPGTFVYSVQVGNTVDDDHKAGFFGKIDQQVDSVCEKLGQIPELQNGFNAIGFSQGGLFLRAYVERCNKPVVHRLITFGSPHRGVSDIPNCMNPRDFTCKLMRTMVKSGVYSDYVQNRIIQAQYYRDPTNEKRYLERNRFLPDLNNENNDNSTYKLNLSLLDKFIMIRFSEDVMIKPGYTAWFWLHDEDRQLVPLQNQTLYTEDWLGLKYLNDHGRLEFLVCPGQHMQISDEYLDKQVIEPYLKDKKDDLHMIQHLPITSSIIPASTAATTTTSTFSNISISANQNDEPQNNTTIQEEEDEQGANICPETDFKIPVERFAQLVSTHWQFDHFDSIKSGTYKTISEQFQKHISVSIEKKEDKLDQQQQDIINNNNNNNNNDNRQKTFRIISSWEMMDLEILHAQIFGAIQAHTEGSLHLAWDRLADKLGQPAFEAYIRTTALKYCGDKDMLLGSTCLKHSATQLSFELDEYIQQNLIQIFNALDNDVLPQLLANTSKDLTDVLAYFNRLFSLGDNQQLELQVTPWTQQTDSLKSKLLPLLEKSILNDNHLFDFFSDYACLSRV</sequence>
<dbReference type="InterPro" id="IPR002472">
    <property type="entry name" value="Palm_thioest"/>
</dbReference>
<evidence type="ECO:0000256" key="9">
    <source>
        <dbReference type="SAM" id="MobiDB-lite"/>
    </source>
</evidence>
<dbReference type="GO" id="GO:0008474">
    <property type="term" value="F:palmitoyl-(protein) hydrolase activity"/>
    <property type="evidence" value="ECO:0007669"/>
    <property type="project" value="UniProtKB-EC"/>
</dbReference>
<feature type="compositionally biased region" description="Polar residues" evidence="9">
    <location>
        <begin position="305"/>
        <end position="316"/>
    </location>
</feature>
<dbReference type="SUPFAM" id="SSF53474">
    <property type="entry name" value="alpha/beta-Hydrolases"/>
    <property type="match status" value="1"/>
</dbReference>
<keyword evidence="5" id="KW-0378">Hydrolase</keyword>
<dbReference type="OrthoDB" id="10263094at2759"/>
<dbReference type="PANTHER" id="PTHR11247:SF8">
    <property type="entry name" value="PALMITOYL-PROTEIN THIOESTERASE 1"/>
    <property type="match status" value="1"/>
</dbReference>
<keyword evidence="4" id="KW-0732">Signal</keyword>
<evidence type="ECO:0000256" key="3">
    <source>
        <dbReference type="ARBA" id="ARBA00014212"/>
    </source>
</evidence>
<evidence type="ECO:0000256" key="8">
    <source>
        <dbReference type="ARBA" id="ARBA00031934"/>
    </source>
</evidence>
<dbReference type="EC" id="3.1.2.22" evidence="2"/>
<dbReference type="Pfam" id="PF02089">
    <property type="entry name" value="Palm_thioest"/>
    <property type="match status" value="1"/>
</dbReference>
<feature type="region of interest" description="Disordered" evidence="9">
    <location>
        <begin position="304"/>
        <end position="325"/>
    </location>
</feature>
<gene>
    <name evidence="10" type="ORF">INT46_008458</name>
</gene>
<evidence type="ECO:0000256" key="1">
    <source>
        <dbReference type="ARBA" id="ARBA00010758"/>
    </source>
</evidence>
<keyword evidence="6" id="KW-1015">Disulfide bond</keyword>
<keyword evidence="11" id="KW-1185">Reference proteome</keyword>
<dbReference type="InterPro" id="IPR029058">
    <property type="entry name" value="AB_hydrolase_fold"/>
</dbReference>
<evidence type="ECO:0000256" key="2">
    <source>
        <dbReference type="ARBA" id="ARBA00012423"/>
    </source>
</evidence>
<evidence type="ECO:0000256" key="7">
    <source>
        <dbReference type="ARBA" id="ARBA00023180"/>
    </source>
</evidence>
<evidence type="ECO:0000256" key="4">
    <source>
        <dbReference type="ARBA" id="ARBA00022729"/>
    </source>
</evidence>
<dbReference type="PANTHER" id="PTHR11247">
    <property type="entry name" value="PALMITOYL-PROTEIN THIOESTERASE/DOLICHYLDIPHOSPHATASE 1"/>
    <property type="match status" value="1"/>
</dbReference>
<organism evidence="10 11">
    <name type="scientific">Mucor plumbeus</name>
    <dbReference type="NCBI Taxonomy" id="97098"/>
    <lineage>
        <taxon>Eukaryota</taxon>
        <taxon>Fungi</taxon>
        <taxon>Fungi incertae sedis</taxon>
        <taxon>Mucoromycota</taxon>
        <taxon>Mucoromycotina</taxon>
        <taxon>Mucoromycetes</taxon>
        <taxon>Mucorales</taxon>
        <taxon>Mucorineae</taxon>
        <taxon>Mucoraceae</taxon>
        <taxon>Mucor</taxon>
    </lineage>
</organism>
<comment type="similarity">
    <text evidence="1">Belongs to the palmitoyl-protein thioesterase family.</text>
</comment>
<comment type="caution">
    <text evidence="10">The sequence shown here is derived from an EMBL/GenBank/DDBJ whole genome shotgun (WGS) entry which is preliminary data.</text>
</comment>
<accession>A0A8H7UTW1</accession>
<dbReference type="FunFam" id="3.40.50.1820:FF:000107">
    <property type="entry name" value="Palmitoyl-protein thioesterase 1"/>
    <property type="match status" value="1"/>
</dbReference>
<dbReference type="PRINTS" id="PR00414">
    <property type="entry name" value="PPTHIESTRASE"/>
</dbReference>
<reference evidence="10" key="1">
    <citation type="submission" date="2020-12" db="EMBL/GenBank/DDBJ databases">
        <title>Metabolic potential, ecology and presence of endohyphal bacteria is reflected in genomic diversity of Mucoromycotina.</title>
        <authorList>
            <person name="Muszewska A."/>
            <person name="Okrasinska A."/>
            <person name="Steczkiewicz K."/>
            <person name="Drgas O."/>
            <person name="Orlowska M."/>
            <person name="Perlinska-Lenart U."/>
            <person name="Aleksandrzak-Piekarczyk T."/>
            <person name="Szatraj K."/>
            <person name="Zielenkiewicz U."/>
            <person name="Pilsyk S."/>
            <person name="Malc E."/>
            <person name="Mieczkowski P."/>
            <person name="Kruszewska J.S."/>
            <person name="Biernat P."/>
            <person name="Pawlowska J."/>
        </authorList>
    </citation>
    <scope>NUCLEOTIDE SEQUENCE</scope>
    <source>
        <strain evidence="10">CBS 226.32</strain>
    </source>
</reference>
<dbReference type="Proteomes" id="UP000650833">
    <property type="component" value="Unassembled WGS sequence"/>
</dbReference>
<protein>
    <recommendedName>
        <fullName evidence="3">Palmitoyl-protein thioesterase 1</fullName>
        <ecNumber evidence="2">3.1.2.22</ecNumber>
    </recommendedName>
    <alternativeName>
        <fullName evidence="8">Palmitoyl-protein hydrolase 1</fullName>
    </alternativeName>
</protein>